<dbReference type="InterPro" id="IPR022673">
    <property type="entry name" value="Hexokinase_C"/>
</dbReference>
<dbReference type="EC" id="2.7.1.-" evidence="9"/>
<feature type="domain" description="Hexokinase C-terminal" evidence="11">
    <location>
        <begin position="247"/>
        <end position="356"/>
    </location>
</feature>
<proteinExistence type="inferred from homology"/>
<dbReference type="PANTHER" id="PTHR19443:SF67">
    <property type="entry name" value="HEXOKINASE-2"/>
    <property type="match status" value="1"/>
</dbReference>
<dbReference type="PROSITE" id="PS00378">
    <property type="entry name" value="HEXOKINASE_1"/>
    <property type="match status" value="1"/>
</dbReference>
<dbReference type="GO" id="GO:0006006">
    <property type="term" value="P:glucose metabolic process"/>
    <property type="evidence" value="ECO:0007669"/>
    <property type="project" value="TreeGrafter"/>
</dbReference>
<gene>
    <name evidence="12" type="ORF">H5410_033350</name>
</gene>
<keyword evidence="6 9" id="KW-0418">Kinase</keyword>
<evidence type="ECO:0000256" key="5">
    <source>
        <dbReference type="ARBA" id="ARBA00022741"/>
    </source>
</evidence>
<evidence type="ECO:0000313" key="13">
    <source>
        <dbReference type="Proteomes" id="UP000824120"/>
    </source>
</evidence>
<keyword evidence="4 9" id="KW-0808">Transferase</keyword>
<comment type="pathway">
    <text evidence="1">Carbohydrate degradation; glycolysis; D-glyceraldehyde 3-phosphate and glycerone phosphate from D-glucose: step 1/4.</text>
</comment>
<feature type="domain" description="Hexokinase C-terminal" evidence="11">
    <location>
        <begin position="408"/>
        <end position="544"/>
    </location>
</feature>
<keyword evidence="7 9" id="KW-0067">ATP-binding</keyword>
<dbReference type="GO" id="GO:0006096">
    <property type="term" value="P:glycolytic process"/>
    <property type="evidence" value="ECO:0007669"/>
    <property type="project" value="UniProtKB-KW"/>
</dbReference>
<dbReference type="GO" id="GO:0005524">
    <property type="term" value="F:ATP binding"/>
    <property type="evidence" value="ECO:0007669"/>
    <property type="project" value="UniProtKB-UniRule"/>
</dbReference>
<evidence type="ECO:0000259" key="11">
    <source>
        <dbReference type="Pfam" id="PF03727"/>
    </source>
</evidence>
<dbReference type="InterPro" id="IPR022672">
    <property type="entry name" value="Hexokinase_N"/>
</dbReference>
<evidence type="ECO:0000256" key="6">
    <source>
        <dbReference type="ARBA" id="ARBA00022777"/>
    </source>
</evidence>
<evidence type="ECO:0000256" key="9">
    <source>
        <dbReference type="RuleBase" id="RU362007"/>
    </source>
</evidence>
<dbReference type="Proteomes" id="UP000824120">
    <property type="component" value="Chromosome 6"/>
</dbReference>
<dbReference type="GO" id="GO:0005739">
    <property type="term" value="C:mitochondrion"/>
    <property type="evidence" value="ECO:0007669"/>
    <property type="project" value="TreeGrafter"/>
</dbReference>
<evidence type="ECO:0000256" key="3">
    <source>
        <dbReference type="ARBA" id="ARBA00009225"/>
    </source>
</evidence>
<dbReference type="Gene3D" id="3.30.420.40">
    <property type="match status" value="1"/>
</dbReference>
<evidence type="ECO:0000313" key="12">
    <source>
        <dbReference type="EMBL" id="KAG5601980.1"/>
    </source>
</evidence>
<comment type="similarity">
    <text evidence="3 9">Belongs to the hexokinase family.</text>
</comment>
<evidence type="ECO:0000256" key="2">
    <source>
        <dbReference type="ARBA" id="ARBA00005028"/>
    </source>
</evidence>
<evidence type="ECO:0000256" key="1">
    <source>
        <dbReference type="ARBA" id="ARBA00004888"/>
    </source>
</evidence>
<dbReference type="FunFam" id="3.30.420.40:FF:000034">
    <property type="entry name" value="Phosphotransferase"/>
    <property type="match status" value="1"/>
</dbReference>
<accession>A0A9J5YSA9</accession>
<dbReference type="PANTHER" id="PTHR19443">
    <property type="entry name" value="HEXOKINASE"/>
    <property type="match status" value="1"/>
</dbReference>
<dbReference type="Pfam" id="PF03727">
    <property type="entry name" value="Hexokinase_2"/>
    <property type="match status" value="2"/>
</dbReference>
<reference evidence="12 13" key="1">
    <citation type="submission" date="2020-09" db="EMBL/GenBank/DDBJ databases">
        <title>De no assembly of potato wild relative species, Solanum commersonii.</title>
        <authorList>
            <person name="Cho K."/>
        </authorList>
    </citation>
    <scope>NUCLEOTIDE SEQUENCE [LARGE SCALE GENOMIC DNA]</scope>
    <source>
        <strain evidence="12">LZ3.2</strain>
        <tissue evidence="12">Leaf</tissue>
    </source>
</reference>
<dbReference type="GO" id="GO:0001678">
    <property type="term" value="P:intracellular glucose homeostasis"/>
    <property type="evidence" value="ECO:0007669"/>
    <property type="project" value="InterPro"/>
</dbReference>
<dbReference type="EMBL" id="JACXVP010000006">
    <property type="protein sequence ID" value="KAG5601980.1"/>
    <property type="molecule type" value="Genomic_DNA"/>
</dbReference>
<keyword evidence="8 9" id="KW-0324">Glycolysis</keyword>
<evidence type="ECO:0000256" key="7">
    <source>
        <dbReference type="ARBA" id="ARBA00022840"/>
    </source>
</evidence>
<comment type="pathway">
    <text evidence="2">Carbohydrate metabolism; hexose metabolism.</text>
</comment>
<evidence type="ECO:0000259" key="10">
    <source>
        <dbReference type="Pfam" id="PF00349"/>
    </source>
</evidence>
<sequence>MKKATVGAVVVGTAAAVAVAALIMRHRMGKSSKWARARGILKEFEEKCATPDGKLKQVADAMTVEMHAGLASEGGSKLKMLISYVDNLPTGDEGGVFYALDLGGTNFRVLRVQLGGKDGGIIHQEFAEASIPPNLMVGTSEALFDYIAAELAKFVAEEGEEFHPPPGRQRELGFTFSFPIMQTSINSGTLIRWTKGFSIDDTVGKDVVAELTKAMQKREIDMRVSALVNDTVGTLAGGRFTNKDVSIAVILGTGTNAAYVERAQAIPKWHGPLPKSGEMVINMEWGNFRSSHLPLTEYDHAMDTDSLNPGEQIFEKICSGMYLGEILRRVLLRMAEEAGIFGEEVPPKLKNSFILRYFLLTIELLVLVQNTLSNAQTTARLCYLPAFCCCSGYQLIKLEYADALITVEKNICRTPEMSAMHHDTSSDLRVVGDKLKDILEISNTSLKTRRLVVELCNIVATRGARLAAAGILGIIKKMGKDTPRECGPEKIVVAMDGGLYEHYTEYSKCLENTLVELLGKEMATSIVFKHANDGSGIGAALLAASNSVYVEDW</sequence>
<protein>
    <recommendedName>
        <fullName evidence="9">Phosphotransferase</fullName>
        <ecNumber evidence="9">2.7.1.-</ecNumber>
    </recommendedName>
</protein>
<feature type="domain" description="Hexokinase N-terminal" evidence="10">
    <location>
        <begin position="41"/>
        <end position="238"/>
    </location>
</feature>
<comment type="caution">
    <text evidence="12">The sequence shown here is derived from an EMBL/GenBank/DDBJ whole genome shotgun (WGS) entry which is preliminary data.</text>
</comment>
<keyword evidence="5 9" id="KW-0547">Nucleotide-binding</keyword>
<dbReference type="InterPro" id="IPR019807">
    <property type="entry name" value="Hexokinase_BS"/>
</dbReference>
<evidence type="ECO:0000256" key="4">
    <source>
        <dbReference type="ARBA" id="ARBA00022679"/>
    </source>
</evidence>
<dbReference type="PROSITE" id="PS51748">
    <property type="entry name" value="HEXOKINASE_2"/>
    <property type="match status" value="1"/>
</dbReference>
<dbReference type="GO" id="GO:0008865">
    <property type="term" value="F:fructokinase activity"/>
    <property type="evidence" value="ECO:0007669"/>
    <property type="project" value="TreeGrafter"/>
</dbReference>
<dbReference type="PRINTS" id="PR00475">
    <property type="entry name" value="HEXOKINASE"/>
</dbReference>
<dbReference type="Pfam" id="PF00349">
    <property type="entry name" value="Hexokinase_1"/>
    <property type="match status" value="1"/>
</dbReference>
<dbReference type="InterPro" id="IPR001312">
    <property type="entry name" value="Hexokinase"/>
</dbReference>
<name>A0A9J5YSA9_SOLCO</name>
<dbReference type="Gene3D" id="3.40.367.20">
    <property type="match status" value="2"/>
</dbReference>
<dbReference type="OrthoDB" id="419537at2759"/>
<dbReference type="AlphaFoldDB" id="A0A9J5YSA9"/>
<keyword evidence="13" id="KW-1185">Reference proteome</keyword>
<dbReference type="GO" id="GO:0005829">
    <property type="term" value="C:cytosol"/>
    <property type="evidence" value="ECO:0007669"/>
    <property type="project" value="TreeGrafter"/>
</dbReference>
<dbReference type="CDD" id="cd24020">
    <property type="entry name" value="ASKHA_NBD_HK_plant"/>
    <property type="match status" value="1"/>
</dbReference>
<dbReference type="InterPro" id="IPR043129">
    <property type="entry name" value="ATPase_NBD"/>
</dbReference>
<dbReference type="GO" id="GO:0004340">
    <property type="term" value="F:glucokinase activity"/>
    <property type="evidence" value="ECO:0007669"/>
    <property type="project" value="TreeGrafter"/>
</dbReference>
<evidence type="ECO:0000256" key="8">
    <source>
        <dbReference type="ARBA" id="ARBA00023152"/>
    </source>
</evidence>
<organism evidence="12 13">
    <name type="scientific">Solanum commersonii</name>
    <name type="common">Commerson's wild potato</name>
    <name type="synonym">Commerson's nightshade</name>
    <dbReference type="NCBI Taxonomy" id="4109"/>
    <lineage>
        <taxon>Eukaryota</taxon>
        <taxon>Viridiplantae</taxon>
        <taxon>Streptophyta</taxon>
        <taxon>Embryophyta</taxon>
        <taxon>Tracheophyta</taxon>
        <taxon>Spermatophyta</taxon>
        <taxon>Magnoliopsida</taxon>
        <taxon>eudicotyledons</taxon>
        <taxon>Gunneridae</taxon>
        <taxon>Pentapetalae</taxon>
        <taxon>asterids</taxon>
        <taxon>lamiids</taxon>
        <taxon>Solanales</taxon>
        <taxon>Solanaceae</taxon>
        <taxon>Solanoideae</taxon>
        <taxon>Solaneae</taxon>
        <taxon>Solanum</taxon>
    </lineage>
</organism>
<dbReference type="SUPFAM" id="SSF53067">
    <property type="entry name" value="Actin-like ATPase domain"/>
    <property type="match status" value="2"/>
</dbReference>
<dbReference type="GO" id="GO:0005536">
    <property type="term" value="F:D-glucose binding"/>
    <property type="evidence" value="ECO:0007669"/>
    <property type="project" value="InterPro"/>
</dbReference>